<reference evidence="3" key="3">
    <citation type="journal article" date="2008" name="Nucleic Acids Res.">
        <title>The rice annotation project database (RAP-DB): 2008 update.</title>
        <authorList>
            <consortium name="The rice annotation project (RAP)"/>
        </authorList>
    </citation>
    <scope>GENOME REANNOTATION</scope>
    <source>
        <strain evidence="3">cv. Nipponbare</strain>
    </source>
</reference>
<evidence type="ECO:0000313" key="3">
    <source>
        <dbReference type="Proteomes" id="UP000000763"/>
    </source>
</evidence>
<evidence type="ECO:0000313" key="1">
    <source>
        <dbReference type="EMBL" id="BAD73486.1"/>
    </source>
</evidence>
<reference evidence="3" key="2">
    <citation type="journal article" date="2005" name="Nature">
        <title>The map-based sequence of the rice genome.</title>
        <authorList>
            <consortium name="International rice genome sequencing project (IRGSP)"/>
            <person name="Matsumoto T."/>
            <person name="Wu J."/>
            <person name="Kanamori H."/>
            <person name="Katayose Y."/>
            <person name="Fujisawa M."/>
            <person name="Namiki N."/>
            <person name="Mizuno H."/>
            <person name="Yamamoto K."/>
            <person name="Antonio B.A."/>
            <person name="Baba T."/>
            <person name="Sakata K."/>
            <person name="Nagamura Y."/>
            <person name="Aoki H."/>
            <person name="Arikawa K."/>
            <person name="Arita K."/>
            <person name="Bito T."/>
            <person name="Chiden Y."/>
            <person name="Fujitsuka N."/>
            <person name="Fukunaka R."/>
            <person name="Hamada M."/>
            <person name="Harada C."/>
            <person name="Hayashi A."/>
            <person name="Hijishita S."/>
            <person name="Honda M."/>
            <person name="Hosokawa S."/>
            <person name="Ichikawa Y."/>
            <person name="Idonuma A."/>
            <person name="Iijima M."/>
            <person name="Ikeda M."/>
            <person name="Ikeno M."/>
            <person name="Ito K."/>
            <person name="Ito S."/>
            <person name="Ito T."/>
            <person name="Ito Y."/>
            <person name="Ito Y."/>
            <person name="Iwabuchi A."/>
            <person name="Kamiya K."/>
            <person name="Karasawa W."/>
            <person name="Kurita K."/>
            <person name="Katagiri S."/>
            <person name="Kikuta A."/>
            <person name="Kobayashi H."/>
            <person name="Kobayashi N."/>
            <person name="Machita K."/>
            <person name="Maehara T."/>
            <person name="Masukawa M."/>
            <person name="Mizubayashi T."/>
            <person name="Mukai Y."/>
            <person name="Nagasaki H."/>
            <person name="Nagata Y."/>
            <person name="Naito S."/>
            <person name="Nakashima M."/>
            <person name="Nakama Y."/>
            <person name="Nakamichi Y."/>
            <person name="Nakamura M."/>
            <person name="Meguro A."/>
            <person name="Negishi M."/>
            <person name="Ohta I."/>
            <person name="Ohta T."/>
            <person name="Okamoto M."/>
            <person name="Ono N."/>
            <person name="Saji S."/>
            <person name="Sakaguchi M."/>
            <person name="Sakai K."/>
            <person name="Shibata M."/>
            <person name="Shimokawa T."/>
            <person name="Song J."/>
            <person name="Takazaki Y."/>
            <person name="Terasawa K."/>
            <person name="Tsugane M."/>
            <person name="Tsuji K."/>
            <person name="Ueda S."/>
            <person name="Waki K."/>
            <person name="Yamagata H."/>
            <person name="Yamamoto M."/>
            <person name="Yamamoto S."/>
            <person name="Yamane H."/>
            <person name="Yoshiki S."/>
            <person name="Yoshihara R."/>
            <person name="Yukawa K."/>
            <person name="Zhong H."/>
            <person name="Yano M."/>
            <person name="Yuan Q."/>
            <person name="Ouyang S."/>
            <person name="Liu J."/>
            <person name="Jones K.M."/>
            <person name="Gansberger K."/>
            <person name="Moffat K."/>
            <person name="Hill J."/>
            <person name="Bera J."/>
            <person name="Fadrosh D."/>
            <person name="Jin S."/>
            <person name="Johri S."/>
            <person name="Kim M."/>
            <person name="Overton L."/>
            <person name="Reardon M."/>
            <person name="Tsitrin T."/>
            <person name="Vuong H."/>
            <person name="Weaver B."/>
            <person name="Ciecko A."/>
            <person name="Tallon L."/>
            <person name="Jackson J."/>
            <person name="Pai G."/>
            <person name="Aken S.V."/>
            <person name="Utterback T."/>
            <person name="Reidmuller S."/>
            <person name="Feldblyum T."/>
            <person name="Hsiao J."/>
            <person name="Zismann V."/>
            <person name="Iobst S."/>
            <person name="de Vazeille A.R."/>
            <person name="Buell C.R."/>
            <person name="Ying K."/>
            <person name="Li Y."/>
            <person name="Lu T."/>
            <person name="Huang Y."/>
            <person name="Zhao Q."/>
            <person name="Feng Q."/>
            <person name="Zhang L."/>
            <person name="Zhu J."/>
            <person name="Weng Q."/>
            <person name="Mu J."/>
            <person name="Lu Y."/>
            <person name="Fan D."/>
            <person name="Liu Y."/>
            <person name="Guan J."/>
            <person name="Zhang Y."/>
            <person name="Yu S."/>
            <person name="Liu X."/>
            <person name="Zhang Y."/>
            <person name="Hong G."/>
            <person name="Han B."/>
            <person name="Choisne N."/>
            <person name="Demange N."/>
            <person name="Orjeda G."/>
            <person name="Samain S."/>
            <person name="Cattolico L."/>
            <person name="Pelletier E."/>
            <person name="Couloux A."/>
            <person name="Segurens B."/>
            <person name="Wincker P."/>
            <person name="D'Hont A."/>
            <person name="Scarpelli C."/>
            <person name="Weissenbach J."/>
            <person name="Salanoubat M."/>
            <person name="Quetier F."/>
            <person name="Yu Y."/>
            <person name="Kim H.R."/>
            <person name="Rambo T."/>
            <person name="Currie J."/>
            <person name="Collura K."/>
            <person name="Luo M."/>
            <person name="Yang T."/>
            <person name="Ammiraju J.S.S."/>
            <person name="Engler F."/>
            <person name="Soderlund C."/>
            <person name="Wing R.A."/>
            <person name="Palmer L.E."/>
            <person name="de la Bastide M."/>
            <person name="Spiegel L."/>
            <person name="Nascimento L."/>
            <person name="Zutavern T."/>
            <person name="O'Shaughnessy A."/>
            <person name="Dike S."/>
            <person name="Dedhia N."/>
            <person name="Preston R."/>
            <person name="Balija V."/>
            <person name="McCombie W.R."/>
            <person name="Chow T."/>
            <person name="Chen H."/>
            <person name="Chung M."/>
            <person name="Chen C."/>
            <person name="Shaw J."/>
            <person name="Wu H."/>
            <person name="Hsiao K."/>
            <person name="Chao Y."/>
            <person name="Chu M."/>
            <person name="Cheng C."/>
            <person name="Hour A."/>
            <person name="Lee P."/>
            <person name="Lin S."/>
            <person name="Lin Y."/>
            <person name="Liou J."/>
            <person name="Liu S."/>
            <person name="Hsing Y."/>
            <person name="Raghuvanshi S."/>
            <person name="Mohanty A."/>
            <person name="Bharti A.K."/>
            <person name="Gaur A."/>
            <person name="Gupta V."/>
            <person name="Kumar D."/>
            <person name="Ravi V."/>
            <person name="Vij S."/>
            <person name="Kapur A."/>
            <person name="Khurana P."/>
            <person name="Khurana P."/>
            <person name="Khurana J.P."/>
            <person name="Tyagi A.K."/>
            <person name="Gaikwad K."/>
            <person name="Singh A."/>
            <person name="Dalal V."/>
            <person name="Srivastava S."/>
            <person name="Dixit A."/>
            <person name="Pal A.K."/>
            <person name="Ghazi I.A."/>
            <person name="Yadav M."/>
            <person name="Pandit A."/>
            <person name="Bhargava A."/>
            <person name="Sureshbabu K."/>
            <person name="Batra K."/>
            <person name="Sharma T.R."/>
            <person name="Mohapatra T."/>
            <person name="Singh N.K."/>
            <person name="Messing J."/>
            <person name="Nelson A.B."/>
            <person name="Fuks G."/>
            <person name="Kavchok S."/>
            <person name="Keizer G."/>
            <person name="Linton E."/>
            <person name="Llaca V."/>
            <person name="Song R."/>
            <person name="Tanyolac B."/>
            <person name="Young S."/>
            <person name="Ho-Il K."/>
            <person name="Hahn J.H."/>
            <person name="Sangsakoo G."/>
            <person name="Vanavichit A."/>
            <person name="de Mattos Luiz.A.T."/>
            <person name="Zimmer P.D."/>
            <person name="Malone G."/>
            <person name="Dellagostin O."/>
            <person name="de Oliveira A.C."/>
            <person name="Bevan M."/>
            <person name="Bancroft I."/>
            <person name="Minx P."/>
            <person name="Cordum H."/>
            <person name="Wilson R."/>
            <person name="Cheng Z."/>
            <person name="Jin W."/>
            <person name="Jiang J."/>
            <person name="Leong S.A."/>
            <person name="Iwama H."/>
            <person name="Gojobori T."/>
            <person name="Itoh T."/>
            <person name="Niimura Y."/>
            <person name="Fujii Y."/>
            <person name="Habara T."/>
            <person name="Sakai H."/>
            <person name="Sato Y."/>
            <person name="Wilson G."/>
            <person name="Kumar K."/>
            <person name="McCouch S."/>
            <person name="Juretic N."/>
            <person name="Hoen D."/>
            <person name="Wright S."/>
            <person name="Bruskiewich R."/>
            <person name="Bureau T."/>
            <person name="Miyao A."/>
            <person name="Hirochika H."/>
            <person name="Nishikawa T."/>
            <person name="Kadowaki K."/>
            <person name="Sugiura M."/>
            <person name="Burr B."/>
            <person name="Sasaki T."/>
        </authorList>
    </citation>
    <scope>NUCLEOTIDE SEQUENCE [LARGE SCALE GENOMIC DNA]</scope>
    <source>
        <strain evidence="3">cv. Nipponbare</strain>
    </source>
</reference>
<dbReference type="Proteomes" id="UP000817658">
    <property type="component" value="Chromosome 1"/>
</dbReference>
<organism evidence="1">
    <name type="scientific">Oryza sativa subsp. japonica</name>
    <name type="common">Rice</name>
    <dbReference type="NCBI Taxonomy" id="39947"/>
    <lineage>
        <taxon>Eukaryota</taxon>
        <taxon>Viridiplantae</taxon>
        <taxon>Streptophyta</taxon>
        <taxon>Embryophyta</taxon>
        <taxon>Tracheophyta</taxon>
        <taxon>Spermatophyta</taxon>
        <taxon>Magnoliopsida</taxon>
        <taxon>Liliopsida</taxon>
        <taxon>Poales</taxon>
        <taxon>Poaceae</taxon>
        <taxon>BOP clade</taxon>
        <taxon>Oryzoideae</taxon>
        <taxon>Oryzeae</taxon>
        <taxon>Oryzinae</taxon>
        <taxon>Oryza</taxon>
        <taxon>Oryza sativa</taxon>
    </lineage>
</organism>
<gene>
    <name evidence="1" type="ORF">B1144G04.46</name>
    <name evidence="2" type="ORF">P0019E03.1</name>
</gene>
<name>Q5QM93_ORYSJ</name>
<proteinExistence type="predicted"/>
<dbReference type="AlphaFoldDB" id="Q5QM93"/>
<protein>
    <submittedName>
        <fullName evidence="1">Uncharacterized protein</fullName>
    </submittedName>
</protein>
<dbReference type="Proteomes" id="UP000000763">
    <property type="component" value="Chromosome 1"/>
</dbReference>
<dbReference type="EMBL" id="AP003335">
    <property type="protein sequence ID" value="BAD73486.1"/>
    <property type="molecule type" value="Genomic_DNA"/>
</dbReference>
<evidence type="ECO:0000313" key="2">
    <source>
        <dbReference type="EMBL" id="BAD73742.1"/>
    </source>
</evidence>
<dbReference type="EMBL" id="AP004363">
    <property type="protein sequence ID" value="BAD73742.1"/>
    <property type="molecule type" value="Genomic_DNA"/>
</dbReference>
<sequence length="60" mass="6887">MIFDCLRRGQEEGYEQCSQKRQERTQESPCRIMACSVHSYLEAAAADAKDWAVCKLQSTE</sequence>
<accession>Q5QM93</accession>
<reference evidence="1" key="1">
    <citation type="journal article" date="2002" name="Nature">
        <title>The genome sequence and structure of rice chromosome 1.</title>
        <authorList>
            <person name="Sasaki T."/>
            <person name="Matsumoto T."/>
            <person name="Yamamoto K."/>
            <person name="Sakata K."/>
            <person name="Baba T."/>
            <person name="Katayose Y."/>
            <person name="Wu J."/>
            <person name="Niimura Y."/>
            <person name="Cheng Z."/>
            <person name="Nagamura Y."/>
            <person name="Antonio B.A."/>
            <person name="Kanamori H."/>
            <person name="Hosokawa S."/>
            <person name="Masukawa M."/>
            <person name="Arikawa K."/>
            <person name="Chiden Y."/>
            <person name="Hayashi M."/>
            <person name="Okamoto M."/>
            <person name="Ando T."/>
            <person name="Aoki H."/>
            <person name="Arita K."/>
            <person name="Hamada M."/>
            <person name="Harada C."/>
            <person name="Hijishita S."/>
            <person name="Honda M."/>
            <person name="Ichikawa Y."/>
            <person name="Idonuma A."/>
            <person name="Iijima M."/>
            <person name="Ikeda M."/>
            <person name="Ikeno M."/>
            <person name="Itoh S."/>
            <person name="Itoh T."/>
            <person name="Itoh Y."/>
            <person name="Itoh Y."/>
            <person name="Iwabuchi A."/>
            <person name="Kamiya K."/>
            <person name="Karasawa W."/>
            <person name="Katagiri S."/>
            <person name="Kikuta A."/>
            <person name="Kobayashi N."/>
            <person name="Kono I."/>
            <person name="Machita K."/>
            <person name="Maehara T."/>
            <person name="Mizuno H."/>
            <person name="Mizubayashi T."/>
            <person name="Mukai Y."/>
            <person name="Nagasaki H."/>
            <person name="Nakashima M."/>
            <person name="Nakama Y."/>
            <person name="Nakamichi Y."/>
            <person name="Nakamura M."/>
            <person name="Namiki N."/>
            <person name="Negishi M."/>
            <person name="Ohta I."/>
            <person name="Ono N."/>
            <person name="Saji S."/>
            <person name="Sakai K."/>
            <person name="Shibata M."/>
            <person name="Shimokawa T."/>
            <person name="Shomura A."/>
            <person name="Song J."/>
            <person name="Takazaki Y."/>
            <person name="Terasawa K."/>
            <person name="Tsuji K."/>
            <person name="Waki K."/>
            <person name="Yamagata H."/>
            <person name="Yamane H."/>
            <person name="Yoshiki S."/>
            <person name="Yoshihara R."/>
            <person name="Yukawa K."/>
            <person name="Zhong H."/>
            <person name="Iwama H."/>
            <person name="Endo T."/>
            <person name="Ito H."/>
            <person name="Hahn J.H."/>
            <person name="Kim H.I."/>
            <person name="Eun M.Y."/>
            <person name="Yano M."/>
            <person name="Jiang J."/>
            <person name="Gojobori T."/>
        </authorList>
    </citation>
    <scope>NUCLEOTIDE SEQUENCE</scope>
</reference>